<dbReference type="Pfam" id="PF00400">
    <property type="entry name" value="WD40"/>
    <property type="match status" value="3"/>
</dbReference>
<evidence type="ECO:0000256" key="1">
    <source>
        <dbReference type="PROSITE-ProRule" id="PRU00221"/>
    </source>
</evidence>
<dbReference type="PROSITE" id="PS50294">
    <property type="entry name" value="WD_REPEATS_REGION"/>
    <property type="match status" value="1"/>
</dbReference>
<dbReference type="InterPro" id="IPR042411">
    <property type="entry name" value="WDR27"/>
</dbReference>
<accession>A0A8C4Y4P4</accession>
<keyword evidence="3" id="KW-1185">Reference proteome</keyword>
<dbReference type="InterPro" id="IPR001680">
    <property type="entry name" value="WD40_rpt"/>
</dbReference>
<dbReference type="Proteomes" id="UP000694390">
    <property type="component" value="Unassembled WGS sequence"/>
</dbReference>
<dbReference type="OrthoDB" id="20669at2759"/>
<dbReference type="SUPFAM" id="SSF50998">
    <property type="entry name" value="Quinoprotein alcohol dehydrogenase-like"/>
    <property type="match status" value="1"/>
</dbReference>
<feature type="repeat" description="WD" evidence="1">
    <location>
        <begin position="489"/>
        <end position="530"/>
    </location>
</feature>
<evidence type="ECO:0000313" key="3">
    <source>
        <dbReference type="Proteomes" id="UP000694390"/>
    </source>
</evidence>
<organism evidence="2 3">
    <name type="scientific">Gopherus evgoodei</name>
    <name type="common">Goodes thornscrub tortoise</name>
    <dbReference type="NCBI Taxonomy" id="1825980"/>
    <lineage>
        <taxon>Eukaryota</taxon>
        <taxon>Metazoa</taxon>
        <taxon>Chordata</taxon>
        <taxon>Craniata</taxon>
        <taxon>Vertebrata</taxon>
        <taxon>Euteleostomi</taxon>
        <taxon>Archelosauria</taxon>
        <taxon>Testudinata</taxon>
        <taxon>Testudines</taxon>
        <taxon>Cryptodira</taxon>
        <taxon>Durocryptodira</taxon>
        <taxon>Testudinoidea</taxon>
        <taxon>Testudinidae</taxon>
        <taxon>Gopherus</taxon>
    </lineage>
</organism>
<dbReference type="GO" id="GO:0005654">
    <property type="term" value="C:nucleoplasm"/>
    <property type="evidence" value="ECO:0007669"/>
    <property type="project" value="Ensembl"/>
</dbReference>
<dbReference type="GeneTree" id="ENSGT00390000012017"/>
<gene>
    <name evidence="2" type="primary">WDR27</name>
</gene>
<proteinExistence type="predicted"/>
<dbReference type="PANTHER" id="PTHR44525">
    <property type="entry name" value="WD REPEAT-CONTAINING PROTEIN 27"/>
    <property type="match status" value="1"/>
</dbReference>
<reference evidence="2" key="1">
    <citation type="submission" date="2025-08" db="UniProtKB">
        <authorList>
            <consortium name="Ensembl"/>
        </authorList>
    </citation>
    <scope>IDENTIFICATION</scope>
</reference>
<dbReference type="PROSITE" id="PS50082">
    <property type="entry name" value="WD_REPEATS_2"/>
    <property type="match status" value="2"/>
</dbReference>
<dbReference type="InterPro" id="IPR011047">
    <property type="entry name" value="Quinoprotein_ADH-like_sf"/>
</dbReference>
<keyword evidence="1" id="KW-0853">WD repeat</keyword>
<evidence type="ECO:0000313" key="2">
    <source>
        <dbReference type="Ensembl" id="ENSGEVP00005019490.1"/>
    </source>
</evidence>
<sequence>MESPVDLCFTEEGCSHDIVLEKQVFRSKVPESHVQLACNLHYCAFPLNGNELCIWNTGNSPAHHQPLHLVGHHHSITALAFGSKINPLLVCSASCDYVIVWNLDECTKKALQGLMPRGIVIGTLLGMVLYVRFSPDDQAVAVCAGNRIYMLNNEAILTELEGHLAPVTAAEFCTWERNMLISVSEDRSFKVWDYCTGLLIYQSAVLTAFPLLSLFIDEENKQIITGCADGQLWIFSLLSGHQYRCVVHINLKKEREKFYSKTGKSRQQLDQIQKFSKLYSTNDMRPEETVETTLPVLRIEHCDQSINLVNARCLWIGSSTGLFIINLANFELEAVLHYKGTIIKYLITVFCLLTSMFENTIALLEINLAALMRSQQSDFLLCGKEKSSSYFNAGMKSTMKDQSLVFHSKIKSSGYTTAPQMTMFSPKTNLKKNNKISEWKNSCKRHTLLTTHKLVGNLFTGDGELLACGLADKSLLVFNSNLTGRPAVFSGHDGAVNSVGWSHDKRWLVSASEDRTLRIWSVRSTEPALFLGKEMFHKSIRFAQFYYIDTFILLCCGAEFHLLSYYLDTSKDDLKRYKQKSICKSVQKFPMASTVEITSLSAINDFYSYIILAAGSNRTLEVFDLNAGCSAAVIPDAHSRSVHQICQNKGSAFSTQPLEAYNLFMTTATGDGIKLWDLRTLRCERRFEGHINRCHPCGIAVTPCGQFIACGSEDKSAYIYEMRSSTFSHKLAGHTESVINVAFSPSSPQRSPMSILLLFLAVFHLCFLGQR</sequence>
<dbReference type="InterPro" id="IPR015943">
    <property type="entry name" value="WD40/YVTN_repeat-like_dom_sf"/>
</dbReference>
<protein>
    <submittedName>
        <fullName evidence="2">WD repeat domain 27</fullName>
    </submittedName>
</protein>
<dbReference type="Gene3D" id="2.130.10.10">
    <property type="entry name" value="YVTN repeat-like/Quinoprotein amine dehydrogenase"/>
    <property type="match status" value="3"/>
</dbReference>
<dbReference type="Ensembl" id="ENSGEVT00005020470.1">
    <property type="protein sequence ID" value="ENSGEVP00005019490.1"/>
    <property type="gene ID" value="ENSGEVG00005013675.1"/>
</dbReference>
<dbReference type="AlphaFoldDB" id="A0A8C4Y4P4"/>
<feature type="repeat" description="WD" evidence="1">
    <location>
        <begin position="160"/>
        <end position="202"/>
    </location>
</feature>
<reference evidence="2" key="2">
    <citation type="submission" date="2025-09" db="UniProtKB">
        <authorList>
            <consortium name="Ensembl"/>
        </authorList>
    </citation>
    <scope>IDENTIFICATION</scope>
</reference>
<name>A0A8C4Y4P4_9SAUR</name>
<dbReference type="PANTHER" id="PTHR44525:SF1">
    <property type="entry name" value="WD REPEAT-CONTAINING PROTEIN 27"/>
    <property type="match status" value="1"/>
</dbReference>
<dbReference type="SMART" id="SM00320">
    <property type="entry name" value="WD40"/>
    <property type="match status" value="9"/>
</dbReference>